<feature type="transmembrane region" description="Helical" evidence="1">
    <location>
        <begin position="227"/>
        <end position="249"/>
    </location>
</feature>
<accession>A0AAW9NMT1</accession>
<evidence type="ECO:0000313" key="3">
    <source>
        <dbReference type="Proteomes" id="UP001344888"/>
    </source>
</evidence>
<name>A0AAW9NMT1_9BACL</name>
<proteinExistence type="predicted"/>
<keyword evidence="1" id="KW-1133">Transmembrane helix</keyword>
<feature type="transmembrane region" description="Helical" evidence="1">
    <location>
        <begin position="287"/>
        <end position="305"/>
    </location>
</feature>
<dbReference type="EMBL" id="JARSFG010000007">
    <property type="protein sequence ID" value="MEC1177771.1"/>
    <property type="molecule type" value="Genomic_DNA"/>
</dbReference>
<organism evidence="2 3">
    <name type="scientific">Metasolibacillus meyeri</name>
    <dbReference type="NCBI Taxonomy" id="1071052"/>
    <lineage>
        <taxon>Bacteria</taxon>
        <taxon>Bacillati</taxon>
        <taxon>Bacillota</taxon>
        <taxon>Bacilli</taxon>
        <taxon>Bacillales</taxon>
        <taxon>Caryophanaceae</taxon>
        <taxon>Metasolibacillus</taxon>
    </lineage>
</organism>
<evidence type="ECO:0000313" key="2">
    <source>
        <dbReference type="EMBL" id="MEC1177771.1"/>
    </source>
</evidence>
<sequence length="306" mass="35205">MRDENFNNVARKPLSSDIKEKRWQAVSVTIDKEKQKNRLSYYSVLIIFGCILFFFIQTLQTPQQIKEQTASVSELGTITEAIFLRNERPERILNLTSPLYIGRTIITNNNELEKLQQLFAQATLEPIERELSTYEYSQDLLLQFANGESRYVKVVAGSLFSPYEVIDMELKQRYVSEVENFPYEVTSIKYNNEDSNFLMRLPISFSIIGVTLLFIQRRKKKLKPTVVKGKIMIITGIITPILFTTPIMFGHYIFGAHHLGIIALCIVGAQVFPAYIYEKWGNVKADWFGLLLFLVSTFIAFGILAL</sequence>
<gene>
    <name evidence="2" type="ORF">P9B03_04680</name>
</gene>
<keyword evidence="3" id="KW-1185">Reference proteome</keyword>
<keyword evidence="1" id="KW-0812">Transmembrane</keyword>
<feature type="transmembrane region" description="Helical" evidence="1">
    <location>
        <begin position="39"/>
        <end position="56"/>
    </location>
</feature>
<dbReference type="Proteomes" id="UP001344888">
    <property type="component" value="Unassembled WGS sequence"/>
</dbReference>
<feature type="transmembrane region" description="Helical" evidence="1">
    <location>
        <begin position="255"/>
        <end position="275"/>
    </location>
</feature>
<dbReference type="RefSeq" id="WP_326122233.1">
    <property type="nucleotide sequence ID" value="NZ_JARSFG010000007.1"/>
</dbReference>
<keyword evidence="1" id="KW-0472">Membrane</keyword>
<dbReference type="AlphaFoldDB" id="A0AAW9NMT1"/>
<protein>
    <submittedName>
        <fullName evidence="2">Uncharacterized protein</fullName>
    </submittedName>
</protein>
<feature type="transmembrane region" description="Helical" evidence="1">
    <location>
        <begin position="197"/>
        <end position="215"/>
    </location>
</feature>
<reference evidence="2 3" key="1">
    <citation type="submission" date="2023-03" db="EMBL/GenBank/DDBJ databases">
        <title>Bacillus Genome Sequencing.</title>
        <authorList>
            <person name="Dunlap C."/>
        </authorList>
    </citation>
    <scope>NUCLEOTIDE SEQUENCE [LARGE SCALE GENOMIC DNA]</scope>
    <source>
        <strain evidence="2 3">B-59205</strain>
    </source>
</reference>
<evidence type="ECO:0000256" key="1">
    <source>
        <dbReference type="SAM" id="Phobius"/>
    </source>
</evidence>
<comment type="caution">
    <text evidence="2">The sequence shown here is derived from an EMBL/GenBank/DDBJ whole genome shotgun (WGS) entry which is preliminary data.</text>
</comment>